<name>A0A101LZU7_PICGL</name>
<evidence type="ECO:0000313" key="1">
    <source>
        <dbReference type="EMBL" id="KUM48372.1"/>
    </source>
</evidence>
<gene>
    <name evidence="1" type="ORF">ABT39_MTgene5372</name>
</gene>
<geneLocation type="mitochondrion" evidence="1"/>
<comment type="caution">
    <text evidence="1">The sequence shown here is derived from an EMBL/GenBank/DDBJ whole genome shotgun (WGS) entry which is preliminary data.</text>
</comment>
<protein>
    <submittedName>
        <fullName evidence="1">Uncharacterized protein</fullName>
    </submittedName>
</protein>
<organism evidence="1">
    <name type="scientific">Picea glauca</name>
    <name type="common">White spruce</name>
    <name type="synonym">Pinus glauca</name>
    <dbReference type="NCBI Taxonomy" id="3330"/>
    <lineage>
        <taxon>Eukaryota</taxon>
        <taxon>Viridiplantae</taxon>
        <taxon>Streptophyta</taxon>
        <taxon>Embryophyta</taxon>
        <taxon>Tracheophyta</taxon>
        <taxon>Spermatophyta</taxon>
        <taxon>Pinopsida</taxon>
        <taxon>Pinidae</taxon>
        <taxon>Conifers I</taxon>
        <taxon>Pinales</taxon>
        <taxon>Pinaceae</taxon>
        <taxon>Picea</taxon>
    </lineage>
</organism>
<proteinExistence type="predicted"/>
<keyword evidence="1" id="KW-0496">Mitochondrion</keyword>
<accession>A0A101LZU7</accession>
<reference evidence="1" key="1">
    <citation type="journal article" date="2015" name="Genome Biol. Evol.">
        <title>Organellar Genomes of White Spruce (Picea glauca): Assembly and Annotation.</title>
        <authorList>
            <person name="Jackman S.D."/>
            <person name="Warren R.L."/>
            <person name="Gibb E.A."/>
            <person name="Vandervalk B.P."/>
            <person name="Mohamadi H."/>
            <person name="Chu J."/>
            <person name="Raymond A."/>
            <person name="Pleasance S."/>
            <person name="Coope R."/>
            <person name="Wildung M.R."/>
            <person name="Ritland C.E."/>
            <person name="Bousquet J."/>
            <person name="Jones S.J."/>
            <person name="Bohlmann J."/>
            <person name="Birol I."/>
        </authorList>
    </citation>
    <scope>NUCLEOTIDE SEQUENCE [LARGE SCALE GENOMIC DNA]</scope>
    <source>
        <tissue evidence="1">Flushing bud</tissue>
    </source>
</reference>
<dbReference type="EMBL" id="LKAM01000006">
    <property type="protein sequence ID" value="KUM48372.1"/>
    <property type="molecule type" value="Genomic_DNA"/>
</dbReference>
<dbReference type="AlphaFoldDB" id="A0A101LZU7"/>
<sequence length="63" mass="7325">MFELWATLLGWRDRGGRRRAATRQEDGSRRAANPLHLGKSTERPFLLNEIGTLVLSMRRIYLI</sequence>